<evidence type="ECO:0000256" key="2">
    <source>
        <dbReference type="ARBA" id="ARBA00022833"/>
    </source>
</evidence>
<sequence>MAEPERRRRRPAVSYVEFMKDRIKQLEEQLSQANQARPPAQPPQPPQPWVEATTSTIAGEFYVHRETGLSNSQIQVTSRNVMHKTRLFGQSHWVNGVIGFQDIFLMIEPYAKDEIISSALPRLRKCKHLARIIKSQRAPPWPSPPTTELPSKELADALVDCYMRNAESLYRILHIPFFRRDYEALWLSNTPPDPAFLVQVKLVMAIGATTYDDEFSLRSSAVRWVYEAQTWFSEPEFKSRLTIQSLQTYILLLLAREAAGIGGALIWISAGALLRSAVYMGLHRDPARLPKKPSLLAAEIRRRLWNTILEITVDTSIDSGGPPLVSLADFDTEPPGNYDDDQLIEGDSVPKNDDCCTQTSFAIAFRKTLPLRLAITKFLNDLGPQGSYEETLRLDKEFRAVYKSLYQTLQRYNNSSTGQSVSQFQIRAVDLIMRRYLLCLHIPFFGPAMEETAYAFSRKVVIDTSLKIWYSTCPSVSIAVPRPGGDIPVDVDLARLVSSSSGFFRKIPFQAGLLIAVEIKVQLQEEDSLGPVTVRPDLLAVVEDARAWNLRVIEAGETNMKGYMIWCIIAAQVDALLRGIPKEEMPLLLLRATEDAEEACIPILERMAAQDRRGEGTVDGMGRMSLNTPTELVEDWDLMMTDGQFNLGDGESMGWLFSDGTPQESALW</sequence>
<dbReference type="GO" id="GO:0008270">
    <property type="term" value="F:zinc ion binding"/>
    <property type="evidence" value="ECO:0007669"/>
    <property type="project" value="InterPro"/>
</dbReference>
<dbReference type="AlphaFoldDB" id="A0AA38VS12"/>
<evidence type="ECO:0000256" key="7">
    <source>
        <dbReference type="SAM" id="MobiDB-lite"/>
    </source>
</evidence>
<feature type="region of interest" description="Disordered" evidence="7">
    <location>
        <begin position="28"/>
        <end position="50"/>
    </location>
</feature>
<dbReference type="GO" id="GO:0005634">
    <property type="term" value="C:nucleus"/>
    <property type="evidence" value="ECO:0007669"/>
    <property type="project" value="TreeGrafter"/>
</dbReference>
<keyword evidence="2" id="KW-0862">Zinc</keyword>
<protein>
    <submittedName>
        <fullName evidence="9">Zn(II)2Cys6 transcription factor</fullName>
    </submittedName>
</protein>
<dbReference type="PANTHER" id="PTHR31944">
    <property type="entry name" value="HEME-RESPONSIVE ZINC FINGER TRANSCRIPTION FACTOR HAP1"/>
    <property type="match status" value="1"/>
</dbReference>
<name>A0AA38VS12_9PEZI</name>
<dbReference type="SMART" id="SM00906">
    <property type="entry name" value="Fungal_trans"/>
    <property type="match status" value="1"/>
</dbReference>
<dbReference type="GO" id="GO:0006351">
    <property type="term" value="P:DNA-templated transcription"/>
    <property type="evidence" value="ECO:0007669"/>
    <property type="project" value="InterPro"/>
</dbReference>
<gene>
    <name evidence="9" type="ORF">NKR23_g4720</name>
</gene>
<evidence type="ECO:0000256" key="1">
    <source>
        <dbReference type="ARBA" id="ARBA00022723"/>
    </source>
</evidence>
<dbReference type="InterPro" id="IPR051430">
    <property type="entry name" value="Fungal_TF_Env_Response"/>
</dbReference>
<accession>A0AA38VS12</accession>
<organism evidence="9 10">
    <name type="scientific">Pleurostoma richardsiae</name>
    <dbReference type="NCBI Taxonomy" id="41990"/>
    <lineage>
        <taxon>Eukaryota</taxon>
        <taxon>Fungi</taxon>
        <taxon>Dikarya</taxon>
        <taxon>Ascomycota</taxon>
        <taxon>Pezizomycotina</taxon>
        <taxon>Sordariomycetes</taxon>
        <taxon>Sordariomycetidae</taxon>
        <taxon>Calosphaeriales</taxon>
        <taxon>Pleurostomataceae</taxon>
        <taxon>Pleurostoma</taxon>
    </lineage>
</organism>
<evidence type="ECO:0000259" key="8">
    <source>
        <dbReference type="SMART" id="SM00906"/>
    </source>
</evidence>
<evidence type="ECO:0000256" key="5">
    <source>
        <dbReference type="ARBA" id="ARBA00023163"/>
    </source>
</evidence>
<dbReference type="Proteomes" id="UP001174694">
    <property type="component" value="Unassembled WGS sequence"/>
</dbReference>
<keyword evidence="1" id="KW-0479">Metal-binding</keyword>
<keyword evidence="4" id="KW-0238">DNA-binding</keyword>
<dbReference type="InterPro" id="IPR007219">
    <property type="entry name" value="XnlR_reg_dom"/>
</dbReference>
<dbReference type="GO" id="GO:0000978">
    <property type="term" value="F:RNA polymerase II cis-regulatory region sequence-specific DNA binding"/>
    <property type="evidence" value="ECO:0007669"/>
    <property type="project" value="TreeGrafter"/>
</dbReference>
<reference evidence="9" key="1">
    <citation type="submission" date="2022-07" db="EMBL/GenBank/DDBJ databases">
        <title>Fungi with potential for degradation of polypropylene.</title>
        <authorList>
            <person name="Gostincar C."/>
        </authorList>
    </citation>
    <scope>NUCLEOTIDE SEQUENCE</scope>
    <source>
        <strain evidence="9">EXF-13308</strain>
    </source>
</reference>
<keyword evidence="5" id="KW-0804">Transcription</keyword>
<dbReference type="Pfam" id="PF04082">
    <property type="entry name" value="Fungal_trans"/>
    <property type="match status" value="1"/>
</dbReference>
<evidence type="ECO:0000256" key="4">
    <source>
        <dbReference type="ARBA" id="ARBA00023125"/>
    </source>
</evidence>
<comment type="caution">
    <text evidence="9">The sequence shown here is derived from an EMBL/GenBank/DDBJ whole genome shotgun (WGS) entry which is preliminary data.</text>
</comment>
<evidence type="ECO:0000256" key="3">
    <source>
        <dbReference type="ARBA" id="ARBA00023015"/>
    </source>
</evidence>
<dbReference type="CDD" id="cd12148">
    <property type="entry name" value="fungal_TF_MHR"/>
    <property type="match status" value="1"/>
</dbReference>
<dbReference type="EMBL" id="JANBVO010000011">
    <property type="protein sequence ID" value="KAJ9148981.1"/>
    <property type="molecule type" value="Genomic_DNA"/>
</dbReference>
<evidence type="ECO:0000313" key="9">
    <source>
        <dbReference type="EMBL" id="KAJ9148981.1"/>
    </source>
</evidence>
<keyword evidence="3" id="KW-0805">Transcription regulation</keyword>
<dbReference type="GO" id="GO:0001228">
    <property type="term" value="F:DNA-binding transcription activator activity, RNA polymerase II-specific"/>
    <property type="evidence" value="ECO:0007669"/>
    <property type="project" value="TreeGrafter"/>
</dbReference>
<evidence type="ECO:0000256" key="6">
    <source>
        <dbReference type="ARBA" id="ARBA00023242"/>
    </source>
</evidence>
<dbReference type="PANTHER" id="PTHR31944:SF131">
    <property type="entry name" value="HEME-RESPONSIVE ZINC FINGER TRANSCRIPTION FACTOR HAP1"/>
    <property type="match status" value="1"/>
</dbReference>
<feature type="compositionally biased region" description="Pro residues" evidence="7">
    <location>
        <begin position="39"/>
        <end position="48"/>
    </location>
</feature>
<keyword evidence="6" id="KW-0539">Nucleus</keyword>
<proteinExistence type="predicted"/>
<feature type="domain" description="Xylanolytic transcriptional activator regulatory" evidence="8">
    <location>
        <begin position="266"/>
        <end position="341"/>
    </location>
</feature>
<evidence type="ECO:0000313" key="10">
    <source>
        <dbReference type="Proteomes" id="UP001174694"/>
    </source>
</evidence>
<keyword evidence="10" id="KW-1185">Reference proteome</keyword>